<sequence>MSARRELARAVGGNTVALRVDPIACEAHGLCAELLPEAVTLDEWGYPIVDGRRLTAQEVRHARRAAAACPTLALRLERLAVSPVEPPPV</sequence>
<evidence type="ECO:0000313" key="1">
    <source>
        <dbReference type="EMBL" id="NYH90086.1"/>
    </source>
</evidence>
<protein>
    <submittedName>
        <fullName evidence="1">Ferredoxin</fullName>
    </submittedName>
</protein>
<organism evidence="1 2">
    <name type="scientific">Actinopolymorpha rutila</name>
    <dbReference type="NCBI Taxonomy" id="446787"/>
    <lineage>
        <taxon>Bacteria</taxon>
        <taxon>Bacillati</taxon>
        <taxon>Actinomycetota</taxon>
        <taxon>Actinomycetes</taxon>
        <taxon>Propionibacteriales</taxon>
        <taxon>Actinopolymorphaceae</taxon>
        <taxon>Actinopolymorpha</taxon>
    </lineage>
</organism>
<accession>A0A852ZNN4</accession>
<dbReference type="Proteomes" id="UP000579605">
    <property type="component" value="Unassembled WGS sequence"/>
</dbReference>
<dbReference type="AlphaFoldDB" id="A0A852ZNN4"/>
<dbReference type="RefSeq" id="WP_179787704.1">
    <property type="nucleotide sequence ID" value="NZ_BAAARR010000024.1"/>
</dbReference>
<dbReference type="Pfam" id="PF13459">
    <property type="entry name" value="Fer4_15"/>
    <property type="match status" value="1"/>
</dbReference>
<name>A0A852ZNN4_9ACTN</name>
<comment type="caution">
    <text evidence="1">The sequence shown here is derived from an EMBL/GenBank/DDBJ whole genome shotgun (WGS) entry which is preliminary data.</text>
</comment>
<gene>
    <name evidence="1" type="ORF">F4554_002724</name>
</gene>
<proteinExistence type="predicted"/>
<keyword evidence="2" id="KW-1185">Reference proteome</keyword>
<reference evidence="1 2" key="1">
    <citation type="submission" date="2020-07" db="EMBL/GenBank/DDBJ databases">
        <title>Sequencing the genomes of 1000 actinobacteria strains.</title>
        <authorList>
            <person name="Klenk H.-P."/>
        </authorList>
    </citation>
    <scope>NUCLEOTIDE SEQUENCE [LARGE SCALE GENOMIC DNA]</scope>
    <source>
        <strain evidence="1 2">DSM 18448</strain>
    </source>
</reference>
<dbReference type="Gene3D" id="3.30.70.20">
    <property type="match status" value="1"/>
</dbReference>
<evidence type="ECO:0000313" key="2">
    <source>
        <dbReference type="Proteomes" id="UP000579605"/>
    </source>
</evidence>
<dbReference type="SUPFAM" id="SSF54862">
    <property type="entry name" value="4Fe-4S ferredoxins"/>
    <property type="match status" value="1"/>
</dbReference>
<dbReference type="EMBL" id="JACBZH010000001">
    <property type="protein sequence ID" value="NYH90086.1"/>
    <property type="molecule type" value="Genomic_DNA"/>
</dbReference>